<dbReference type="OrthoDB" id="10072329at2759"/>
<evidence type="ECO:0000256" key="2">
    <source>
        <dbReference type="SAM" id="MobiDB-lite"/>
    </source>
</evidence>
<feature type="domain" description="TGFBR3/Endoglin-like N-terminal" evidence="5">
    <location>
        <begin position="42"/>
        <end position="190"/>
    </location>
</feature>
<feature type="compositionally biased region" description="Polar residues" evidence="2">
    <location>
        <begin position="562"/>
        <end position="574"/>
    </location>
</feature>
<evidence type="ECO:0000313" key="6">
    <source>
        <dbReference type="Proteomes" id="UP000515152"/>
    </source>
</evidence>
<gene>
    <name evidence="7" type="primary">eng</name>
</gene>
<evidence type="ECO:0000256" key="1">
    <source>
        <dbReference type="ARBA" id="ARBA00023180"/>
    </source>
</evidence>
<proteinExistence type="predicted"/>
<sequence length="574" mass="62221">MDTLCALLPLLHLWAAMANADPSAACNLVDIPGDKSEWITAEQMPLGCSSNFVYRNGTEEAEIHILRLEFKPMKDNSPMCEVVLPTYDKPLKMIITTSHIAASMFVNIKGNSNATIYISKNAQLIVFGKTTLKEDFPLETEELLRWTSNKFGGVTSFTEVQDPTTFNFTHRPATGPTCTLTPTEKMPMEMIPISMGGPQPSSVKSCYLPAAKQQKQLHIINIPDDMDIRHVLVHVVPSEAKLSLRGPSNTVWEIKGGEPAFVTNGLVKITGFEQPLSIPSEGMKMLGSARDLQLEAMGHFKLDYFTSYSEVRVRGPTIQLVIGVEDSSPGVVNPPSAVTFPDTTTPASLSVPMEIHLYTSPEYRSALDPKTPLQTDKRIYAEITGQMAGGVEIATEVKECVVRSRDVCGLLRDLPFRPEPCALASCSHTTRLSFSLEPVHELAPSSWELDCDVHFCTSAKACYPGVRAKKNLEVNRTKTPPPRPCPEFGLSAVLGIAFGGFLIGVLLIGALWFIKIRTGRPGALAIGATAAHLTGCQCCLTKRQPVSANPSPSENSSANASIGSTQSTPTSSMA</sequence>
<dbReference type="AlphaFoldDB" id="A0A6P3VFD9"/>
<dbReference type="Pfam" id="PF26060">
    <property type="entry name" value="TGFBR3_N"/>
    <property type="match status" value="1"/>
</dbReference>
<name>A0A6P3VFD9_CLUHA</name>
<keyword evidence="3" id="KW-0812">Transmembrane</keyword>
<dbReference type="CTD" id="2022"/>
<dbReference type="KEGG" id="char:105888948"/>
<feature type="signal peptide" evidence="4">
    <location>
        <begin position="1"/>
        <end position="20"/>
    </location>
</feature>
<feature type="transmembrane region" description="Helical" evidence="3">
    <location>
        <begin position="488"/>
        <end position="514"/>
    </location>
</feature>
<protein>
    <submittedName>
        <fullName evidence="7">Endoglin</fullName>
    </submittedName>
</protein>
<keyword evidence="3" id="KW-1133">Transmembrane helix</keyword>
<reference evidence="7" key="1">
    <citation type="submission" date="2025-08" db="UniProtKB">
        <authorList>
            <consortium name="RefSeq"/>
        </authorList>
    </citation>
    <scope>IDENTIFICATION</scope>
</reference>
<dbReference type="InterPro" id="IPR058899">
    <property type="entry name" value="TGFBR3/Endoglin-like_N"/>
</dbReference>
<keyword evidence="4" id="KW-0732">Signal</keyword>
<evidence type="ECO:0000256" key="3">
    <source>
        <dbReference type="SAM" id="Phobius"/>
    </source>
</evidence>
<dbReference type="Proteomes" id="UP000515152">
    <property type="component" value="Chromosome 12"/>
</dbReference>
<keyword evidence="1" id="KW-0325">Glycoprotein</keyword>
<feature type="chain" id="PRO_5028234336" evidence="4">
    <location>
        <begin position="21"/>
        <end position="574"/>
    </location>
</feature>
<dbReference type="GeneID" id="105888948"/>
<dbReference type="RefSeq" id="XP_012670166.2">
    <property type="nucleotide sequence ID" value="XM_012814712.3"/>
</dbReference>
<feature type="compositionally biased region" description="Low complexity" evidence="2">
    <location>
        <begin position="547"/>
        <end position="561"/>
    </location>
</feature>
<feature type="region of interest" description="Disordered" evidence="2">
    <location>
        <begin position="547"/>
        <end position="574"/>
    </location>
</feature>
<evidence type="ECO:0000313" key="7">
    <source>
        <dbReference type="RefSeq" id="XP_012670166.2"/>
    </source>
</evidence>
<organism evidence="6 7">
    <name type="scientific">Clupea harengus</name>
    <name type="common">Atlantic herring</name>
    <dbReference type="NCBI Taxonomy" id="7950"/>
    <lineage>
        <taxon>Eukaryota</taxon>
        <taxon>Metazoa</taxon>
        <taxon>Chordata</taxon>
        <taxon>Craniata</taxon>
        <taxon>Vertebrata</taxon>
        <taxon>Euteleostomi</taxon>
        <taxon>Actinopterygii</taxon>
        <taxon>Neopterygii</taxon>
        <taxon>Teleostei</taxon>
        <taxon>Clupei</taxon>
        <taxon>Clupeiformes</taxon>
        <taxon>Clupeoidei</taxon>
        <taxon>Clupeidae</taxon>
        <taxon>Clupea</taxon>
    </lineage>
</organism>
<evidence type="ECO:0000259" key="5">
    <source>
        <dbReference type="Pfam" id="PF26060"/>
    </source>
</evidence>
<accession>A0A6P3VFD9</accession>
<keyword evidence="3" id="KW-0472">Membrane</keyword>
<keyword evidence="6" id="KW-1185">Reference proteome</keyword>
<evidence type="ECO:0000256" key="4">
    <source>
        <dbReference type="SAM" id="SignalP"/>
    </source>
</evidence>